<protein>
    <recommendedName>
        <fullName evidence="5">ADP ribosyltransferase domain-containing protein</fullName>
    </recommendedName>
</protein>
<evidence type="ECO:0000256" key="4">
    <source>
        <dbReference type="PROSITE-ProRule" id="PRU00504"/>
    </source>
</evidence>
<evidence type="ECO:0000313" key="7">
    <source>
        <dbReference type="EMBL" id="CAF1410773.1"/>
    </source>
</evidence>
<feature type="domain" description="ADP ribosyltransferase" evidence="5">
    <location>
        <begin position="210"/>
        <end position="369"/>
    </location>
</feature>
<dbReference type="Gene3D" id="2.120.10.30">
    <property type="entry name" value="TolB, C-terminal domain"/>
    <property type="match status" value="2"/>
</dbReference>
<keyword evidence="3" id="KW-0325">Glycoprotein</keyword>
<dbReference type="InterPro" id="IPR011042">
    <property type="entry name" value="6-blade_b-propeller_TolB-like"/>
</dbReference>
<dbReference type="OrthoDB" id="10406543at2759"/>
<organism evidence="6 8">
    <name type="scientific">Adineta ricciae</name>
    <name type="common">Rotifer</name>
    <dbReference type="NCBI Taxonomy" id="249248"/>
    <lineage>
        <taxon>Eukaryota</taxon>
        <taxon>Metazoa</taxon>
        <taxon>Spiralia</taxon>
        <taxon>Gnathifera</taxon>
        <taxon>Rotifera</taxon>
        <taxon>Eurotatoria</taxon>
        <taxon>Bdelloidea</taxon>
        <taxon>Adinetida</taxon>
        <taxon>Adinetidae</taxon>
        <taxon>Adineta</taxon>
    </lineage>
</organism>
<sequence length="799" mass="91673">MATSLYFNTNDQRLELFSLVWLDSNPHETRQTEQKLRSIINRLKRFRQVDQCRQYIEEMNSKERVVLIVSGRLGKELVPSIHHHRQIISIYVFCMDKESNRQWAAKFSKVKNVSTNIGELIGDIKRNHKIQKKVEEHLEMNFFSTNTGGGGKSLSGINGKFLFSQVLIDCLMELPFNEEDRNELIQCCQTEYKGNVEELDKIEEFANEYSAKNVLWWYTRESFFYKILNSSLRMENLHVMFLFRSFISDICEQLKKNPVKTSIKLYRTQMIAKEEFQNLQKSIGQFISINSFFSTSLSRSTALSFLDLSDGSSDLQKILFEVSADPKTVTTKPFADISKFSDFNDEQEILFMIGSIFQIEQIQNDEENQIAIVKMNLCSDEENHLRKILHQMKQQFLNEQISLRTFANVLWEMGQLKLADMYLQRLLNGLSANDQLRPILYKDLAKLASQNGDFDQSVQWRHKLIEFEEQKSRVKYKPITEEKATKPMIKPIIHPKIKSTNRKWKQFGITVAGGNGRGEELNQLNDPVGICIDDENQTIYIADTQNHRIMKWKIGQKQGEVVAGGTGQGKRIDQLNQPRNVIWNKANRALIIADSLNFRVVQCTWQNGVKQQILFSDTSCYGLFLDKNGSLYVSDCTKREIRRWKEGETNGTVVAGGNGRGNRCDQFEYPTFLSVDKDDSVYVTDEDNNRVMKWTKNAQEGIVVAGGNGEGDNLNQFSVPGGVIVDELNNVYIADGVNVRIICWPPGSREGSVIVGRGRVGNEADQLALPRGLSFDCEGNLYVVDSHNNRVQKFELDTN</sequence>
<dbReference type="PROSITE" id="PS51125">
    <property type="entry name" value="NHL"/>
    <property type="match status" value="3"/>
</dbReference>
<dbReference type="Pfam" id="PF01436">
    <property type="entry name" value="NHL"/>
    <property type="match status" value="3"/>
</dbReference>
<gene>
    <name evidence="7" type="ORF">EDS130_LOCUS36713</name>
    <name evidence="6" type="ORF">XAT740_LOCUS26543</name>
</gene>
<name>A0A815AGV0_ADIRI</name>
<dbReference type="Pfam" id="PF03496">
    <property type="entry name" value="ADPrib_exo_Tox"/>
    <property type="match status" value="1"/>
</dbReference>
<evidence type="ECO:0000313" key="8">
    <source>
        <dbReference type="Proteomes" id="UP000663828"/>
    </source>
</evidence>
<dbReference type="EMBL" id="CAJNOJ010000346">
    <property type="protein sequence ID" value="CAF1410773.1"/>
    <property type="molecule type" value="Genomic_DNA"/>
</dbReference>
<dbReference type="PANTHER" id="PTHR10680:SF14">
    <property type="entry name" value="PEPTIDYL-GLYCINE ALPHA-AMIDATING MONOOXYGENASE"/>
    <property type="match status" value="1"/>
</dbReference>
<feature type="repeat" description="NHL" evidence="4">
    <location>
        <begin position="758"/>
        <end position="797"/>
    </location>
</feature>
<accession>A0A815AGV0</accession>
<evidence type="ECO:0000313" key="6">
    <source>
        <dbReference type="EMBL" id="CAF1256498.1"/>
    </source>
</evidence>
<dbReference type="AlphaFoldDB" id="A0A815AGV0"/>
<dbReference type="Gene3D" id="3.90.176.10">
    <property type="entry name" value="Toxin ADP-ribosyltransferase, Chain A, domain 1"/>
    <property type="match status" value="1"/>
</dbReference>
<dbReference type="CDD" id="cd05819">
    <property type="entry name" value="NHL"/>
    <property type="match status" value="1"/>
</dbReference>
<keyword evidence="1" id="KW-0732">Signal</keyword>
<dbReference type="InterPro" id="IPR003540">
    <property type="entry name" value="ADP-ribosyltransferase"/>
</dbReference>
<comment type="caution">
    <text evidence="6">The sequence shown here is derived from an EMBL/GenBank/DDBJ whole genome shotgun (WGS) entry which is preliminary data.</text>
</comment>
<evidence type="ECO:0000256" key="2">
    <source>
        <dbReference type="ARBA" id="ARBA00022737"/>
    </source>
</evidence>
<dbReference type="SUPFAM" id="SSF101898">
    <property type="entry name" value="NHL repeat"/>
    <property type="match status" value="1"/>
</dbReference>
<dbReference type="GO" id="GO:0005576">
    <property type="term" value="C:extracellular region"/>
    <property type="evidence" value="ECO:0007669"/>
    <property type="project" value="InterPro"/>
</dbReference>
<evidence type="ECO:0000256" key="3">
    <source>
        <dbReference type="ARBA" id="ARBA00023180"/>
    </source>
</evidence>
<dbReference type="Proteomes" id="UP000663828">
    <property type="component" value="Unassembled WGS sequence"/>
</dbReference>
<dbReference type="Proteomes" id="UP000663852">
    <property type="component" value="Unassembled WGS sequence"/>
</dbReference>
<evidence type="ECO:0000259" key="5">
    <source>
        <dbReference type="Pfam" id="PF03496"/>
    </source>
</evidence>
<evidence type="ECO:0000256" key="1">
    <source>
        <dbReference type="ARBA" id="ARBA00022729"/>
    </source>
</evidence>
<reference evidence="6" key="1">
    <citation type="submission" date="2021-02" db="EMBL/GenBank/DDBJ databases">
        <authorList>
            <person name="Nowell W R."/>
        </authorList>
    </citation>
    <scope>NUCLEOTIDE SEQUENCE</scope>
</reference>
<dbReference type="SUPFAM" id="SSF56399">
    <property type="entry name" value="ADP-ribosylation"/>
    <property type="match status" value="1"/>
</dbReference>
<keyword evidence="2" id="KW-0677">Repeat</keyword>
<proteinExistence type="predicted"/>
<dbReference type="PROSITE" id="PS51996">
    <property type="entry name" value="TR_MART"/>
    <property type="match status" value="1"/>
</dbReference>
<keyword evidence="8" id="KW-1185">Reference proteome</keyword>
<dbReference type="EMBL" id="CAJNOR010002163">
    <property type="protein sequence ID" value="CAF1256498.1"/>
    <property type="molecule type" value="Genomic_DNA"/>
</dbReference>
<feature type="repeat" description="NHL" evidence="4">
    <location>
        <begin position="517"/>
        <end position="555"/>
    </location>
</feature>
<dbReference type="PANTHER" id="PTHR10680">
    <property type="entry name" value="PEPTIDYL-GLYCINE ALPHA-AMIDATING MONOOXYGENASE"/>
    <property type="match status" value="1"/>
</dbReference>
<feature type="repeat" description="NHL" evidence="4">
    <location>
        <begin position="666"/>
        <end position="697"/>
    </location>
</feature>
<dbReference type="InterPro" id="IPR001258">
    <property type="entry name" value="NHL_repeat"/>
</dbReference>